<gene>
    <name evidence="2" type="ORF">JDV76_06950</name>
</gene>
<dbReference type="InterPro" id="IPR000600">
    <property type="entry name" value="ROK"/>
</dbReference>
<dbReference type="SUPFAM" id="SSF53067">
    <property type="entry name" value="Actin-like ATPase domain"/>
    <property type="match status" value="1"/>
</dbReference>
<sequence length="326" mass="34119">MSGNTRHQVTTTPWALGIDVGGTAIKAAIVDQTGDTHHPLTIPTPSDPRVFADTAVKVTRELTGWARSNGVSTVDTIGINIPGIIDEVRGISVFSANLGWRNEPIAAMLEDSLRRPVALGHDVRSGALAESRWGVAYPDFFFLAIGTGISAVVINGHQPMTTWQWAGEIGQVLVPGYDGALMPLEQVCSAAGIGHRGASLGLVPEGAGSREVFELVDQGNVQATEIADTACETLGRFLAPVVATLGPIPVVISGGMAARGDKLLTPIREALTRYLGVVPAPTHIEVARLGVDAQVRGAALRAFDASGCKIQPQKTQETGTDAEPSN</sequence>
<dbReference type="PANTHER" id="PTHR18964">
    <property type="entry name" value="ROK (REPRESSOR, ORF, KINASE) FAMILY"/>
    <property type="match status" value="1"/>
</dbReference>
<keyword evidence="3" id="KW-1185">Reference proteome</keyword>
<proteinExistence type="inferred from homology"/>
<evidence type="ECO:0000313" key="2">
    <source>
        <dbReference type="EMBL" id="MBI9000702.1"/>
    </source>
</evidence>
<dbReference type="Proteomes" id="UP000625574">
    <property type="component" value="Unassembled WGS sequence"/>
</dbReference>
<dbReference type="Gene3D" id="3.30.420.40">
    <property type="match status" value="2"/>
</dbReference>
<dbReference type="InterPro" id="IPR043129">
    <property type="entry name" value="ATPase_NBD"/>
</dbReference>
<dbReference type="PANTHER" id="PTHR18964:SF149">
    <property type="entry name" value="BIFUNCTIONAL UDP-N-ACETYLGLUCOSAMINE 2-EPIMERASE_N-ACETYLMANNOSAMINE KINASE"/>
    <property type="match status" value="1"/>
</dbReference>
<dbReference type="RefSeq" id="WP_198736126.1">
    <property type="nucleotide sequence ID" value="NZ_JAEIOT010000007.1"/>
</dbReference>
<accession>A0ABS0VZE7</accession>
<reference evidence="2 3" key="1">
    <citation type="submission" date="2020-12" db="EMBL/GenBank/DDBJ databases">
        <title>Genome public.</title>
        <authorList>
            <person name="Sun Q."/>
        </authorList>
    </citation>
    <scope>NUCLEOTIDE SEQUENCE [LARGE SCALE GENOMIC DNA]</scope>
    <source>
        <strain evidence="2 3">CCM 8864</strain>
    </source>
</reference>
<comment type="caution">
    <text evidence="2">The sequence shown here is derived from an EMBL/GenBank/DDBJ whole genome shotgun (WGS) entry which is preliminary data.</text>
</comment>
<organism evidence="2 3">
    <name type="scientific">Corynebacterium marambiense</name>
    <dbReference type="NCBI Taxonomy" id="2765364"/>
    <lineage>
        <taxon>Bacteria</taxon>
        <taxon>Bacillati</taxon>
        <taxon>Actinomycetota</taxon>
        <taxon>Actinomycetes</taxon>
        <taxon>Mycobacteriales</taxon>
        <taxon>Corynebacteriaceae</taxon>
        <taxon>Corynebacterium</taxon>
    </lineage>
</organism>
<evidence type="ECO:0000313" key="3">
    <source>
        <dbReference type="Proteomes" id="UP000625574"/>
    </source>
</evidence>
<evidence type="ECO:0000256" key="1">
    <source>
        <dbReference type="ARBA" id="ARBA00006479"/>
    </source>
</evidence>
<name>A0ABS0VZE7_9CORY</name>
<protein>
    <submittedName>
        <fullName evidence="2">ROK family protein</fullName>
    </submittedName>
</protein>
<dbReference type="EMBL" id="JAEIOT010000007">
    <property type="protein sequence ID" value="MBI9000702.1"/>
    <property type="molecule type" value="Genomic_DNA"/>
</dbReference>
<dbReference type="Pfam" id="PF00480">
    <property type="entry name" value="ROK"/>
    <property type="match status" value="1"/>
</dbReference>
<comment type="similarity">
    <text evidence="1">Belongs to the ROK (NagC/XylR) family.</text>
</comment>